<proteinExistence type="inferred from homology"/>
<reference evidence="9 10" key="1">
    <citation type="journal article" date="2014" name="BMC Genomics">
        <title>Comparison of environmental and isolate Sulfobacillus genomes reveals diverse carbon, sulfur, nitrogen, and hydrogen metabolisms.</title>
        <authorList>
            <person name="Justice N.B."/>
            <person name="Norman A."/>
            <person name="Brown C.T."/>
            <person name="Singh A."/>
            <person name="Thomas B.C."/>
            <person name="Banfield J.F."/>
        </authorList>
    </citation>
    <scope>NUCLEOTIDE SEQUENCE [LARGE SCALE GENOMIC DNA]</scope>
    <source>
        <strain evidence="9">AMDSBA1</strain>
    </source>
</reference>
<dbReference type="PANTHER" id="PTHR48086">
    <property type="entry name" value="SODIUM/PROLINE SYMPORTER-RELATED"/>
    <property type="match status" value="1"/>
</dbReference>
<keyword evidence="3" id="KW-0813">Transport</keyword>
<evidence type="ECO:0000256" key="1">
    <source>
        <dbReference type="ARBA" id="ARBA00004141"/>
    </source>
</evidence>
<evidence type="ECO:0000313" key="9">
    <source>
        <dbReference type="EMBL" id="PSR29700.1"/>
    </source>
</evidence>
<dbReference type="Proteomes" id="UP000242699">
    <property type="component" value="Unassembled WGS sequence"/>
</dbReference>
<dbReference type="GO" id="GO:0022857">
    <property type="term" value="F:transmembrane transporter activity"/>
    <property type="evidence" value="ECO:0007669"/>
    <property type="project" value="InterPro"/>
</dbReference>
<dbReference type="InterPro" id="IPR050277">
    <property type="entry name" value="Sodium:Solute_Symporter"/>
</dbReference>
<name>A0A2T2X5C2_9FIRM</name>
<protein>
    <submittedName>
        <fullName evidence="9">Sodium:solute symporter</fullName>
    </submittedName>
</protein>
<comment type="similarity">
    <text evidence="2 7">Belongs to the sodium:solute symporter (SSF) (TC 2.A.21) family.</text>
</comment>
<dbReference type="InterPro" id="IPR038377">
    <property type="entry name" value="Na/Glc_symporter_sf"/>
</dbReference>
<feature type="transmembrane region" description="Helical" evidence="8">
    <location>
        <begin position="459"/>
        <end position="479"/>
    </location>
</feature>
<sequence length="505" mass="54155">MEAGTPCVRRGGTISMAIAILLVLLAGSLGLAMLSRRHHQTQNLEDFLVAGRSLRTPLFYLLAVGEIYSIGTIIGFPGGIYAGGAVYAVWFLGYILLAYPIGYFVNPLLWRAGKYYGAETGPDLFHRHFRSPGLMLVVAIASMIFVIPWGQLQFAGLAVVLKAFDPHLNPVIGLVLAGGLAFVYILLAGMRAPAMVSILKDSLMIASILLVGIAVAVISGGVLPIFHKMASLSPHFLIVPISGTKNAMPFVLTTILFQAMGFYATPFGMQYNFTARSEEAVKKAQMVMPLYMIMYPFLIISAFFSLAYLKGLQKSPDLSFMAAAMHVLPPWLVGAVAAGASLSAILVLAGVSLTISSIAAKNLIRGYIAPHATDFTVEKWTKVIVGVYLLISILLTVLTPTLMLNLINTAYYGFTQFFPGLMAILFWKKATPVGVGVGLVVGDAVALTLYFAHITPWGWNLGLVALLANAFVTVSVSLITKGEHKPVAFLSSEDIASSQIAATKE</sequence>
<dbReference type="AlphaFoldDB" id="A0A2T2X5C2"/>
<feature type="transmembrane region" description="Helical" evidence="8">
    <location>
        <begin position="380"/>
        <end position="403"/>
    </location>
</feature>
<feature type="transmembrane region" description="Helical" evidence="8">
    <location>
        <begin position="171"/>
        <end position="190"/>
    </location>
</feature>
<gene>
    <name evidence="9" type="ORF">C7B43_07885</name>
</gene>
<dbReference type="GO" id="GO:0005886">
    <property type="term" value="C:plasma membrane"/>
    <property type="evidence" value="ECO:0007669"/>
    <property type="project" value="TreeGrafter"/>
</dbReference>
<feature type="transmembrane region" description="Helical" evidence="8">
    <location>
        <begin position="58"/>
        <end position="81"/>
    </location>
</feature>
<dbReference type="Pfam" id="PF00474">
    <property type="entry name" value="SSF"/>
    <property type="match status" value="1"/>
</dbReference>
<evidence type="ECO:0000256" key="4">
    <source>
        <dbReference type="ARBA" id="ARBA00022692"/>
    </source>
</evidence>
<evidence type="ECO:0000256" key="3">
    <source>
        <dbReference type="ARBA" id="ARBA00022448"/>
    </source>
</evidence>
<dbReference type="EMBL" id="PXYT01000014">
    <property type="protein sequence ID" value="PSR29700.1"/>
    <property type="molecule type" value="Genomic_DNA"/>
</dbReference>
<dbReference type="PANTHER" id="PTHR48086:SF8">
    <property type="entry name" value="MONOCARBOXYLIC ACID PERMEASE"/>
    <property type="match status" value="1"/>
</dbReference>
<evidence type="ECO:0000256" key="2">
    <source>
        <dbReference type="ARBA" id="ARBA00006434"/>
    </source>
</evidence>
<feature type="transmembrane region" description="Helical" evidence="8">
    <location>
        <begin position="247"/>
        <end position="269"/>
    </location>
</feature>
<feature type="transmembrane region" description="Helical" evidence="8">
    <location>
        <begin position="131"/>
        <end position="151"/>
    </location>
</feature>
<evidence type="ECO:0000256" key="5">
    <source>
        <dbReference type="ARBA" id="ARBA00022989"/>
    </source>
</evidence>
<dbReference type="CDD" id="cd10322">
    <property type="entry name" value="SLC5sbd"/>
    <property type="match status" value="1"/>
</dbReference>
<feature type="transmembrane region" description="Helical" evidence="8">
    <location>
        <begin position="87"/>
        <end position="110"/>
    </location>
</feature>
<evidence type="ECO:0000256" key="8">
    <source>
        <dbReference type="SAM" id="Phobius"/>
    </source>
</evidence>
<comment type="caution">
    <text evidence="9">The sequence shown here is derived from an EMBL/GenBank/DDBJ whole genome shotgun (WGS) entry which is preliminary data.</text>
</comment>
<organism evidence="9 10">
    <name type="scientific">Sulfobacillus benefaciens</name>
    <dbReference type="NCBI Taxonomy" id="453960"/>
    <lineage>
        <taxon>Bacteria</taxon>
        <taxon>Bacillati</taxon>
        <taxon>Bacillota</taxon>
        <taxon>Clostridia</taxon>
        <taxon>Eubacteriales</taxon>
        <taxon>Clostridiales Family XVII. Incertae Sedis</taxon>
        <taxon>Sulfobacillus</taxon>
    </lineage>
</organism>
<dbReference type="Gene3D" id="1.20.1730.10">
    <property type="entry name" value="Sodium/glucose cotransporter"/>
    <property type="match status" value="1"/>
</dbReference>
<comment type="subcellular location">
    <subcellularLocation>
        <location evidence="1">Membrane</location>
        <topology evidence="1">Multi-pass membrane protein</topology>
    </subcellularLocation>
</comment>
<feature type="transmembrane region" description="Helical" evidence="8">
    <location>
        <begin position="331"/>
        <end position="359"/>
    </location>
</feature>
<evidence type="ECO:0000313" key="10">
    <source>
        <dbReference type="Proteomes" id="UP000242699"/>
    </source>
</evidence>
<dbReference type="PROSITE" id="PS50283">
    <property type="entry name" value="NA_SOLUT_SYMP_3"/>
    <property type="match status" value="1"/>
</dbReference>
<keyword evidence="4 8" id="KW-0812">Transmembrane</keyword>
<keyword evidence="5 8" id="KW-1133">Transmembrane helix</keyword>
<feature type="transmembrane region" description="Helical" evidence="8">
    <location>
        <begin position="434"/>
        <end position="453"/>
    </location>
</feature>
<keyword evidence="6 8" id="KW-0472">Membrane</keyword>
<dbReference type="InterPro" id="IPR001734">
    <property type="entry name" value="Na/solute_symporter"/>
</dbReference>
<feature type="transmembrane region" description="Helical" evidence="8">
    <location>
        <begin position="290"/>
        <end position="311"/>
    </location>
</feature>
<feature type="transmembrane region" description="Helical" evidence="8">
    <location>
        <begin position="202"/>
        <end position="227"/>
    </location>
</feature>
<evidence type="ECO:0000256" key="7">
    <source>
        <dbReference type="RuleBase" id="RU362091"/>
    </source>
</evidence>
<feature type="transmembrane region" description="Helical" evidence="8">
    <location>
        <begin position="12"/>
        <end position="34"/>
    </location>
</feature>
<accession>A0A2T2X5C2</accession>
<evidence type="ECO:0000256" key="6">
    <source>
        <dbReference type="ARBA" id="ARBA00023136"/>
    </source>
</evidence>